<feature type="region of interest" description="Disordered" evidence="1">
    <location>
        <begin position="186"/>
        <end position="206"/>
    </location>
</feature>
<feature type="compositionally biased region" description="Pro residues" evidence="1">
    <location>
        <begin position="1205"/>
        <end position="1215"/>
    </location>
</feature>
<feature type="compositionally biased region" description="Basic and acidic residues" evidence="1">
    <location>
        <begin position="817"/>
        <end position="838"/>
    </location>
</feature>
<dbReference type="Proteomes" id="UP001314229">
    <property type="component" value="Unassembled WGS sequence"/>
</dbReference>
<evidence type="ECO:0000313" key="2">
    <source>
        <dbReference type="EMBL" id="CAK6955746.1"/>
    </source>
</evidence>
<protein>
    <submittedName>
        <fullName evidence="2">Uncharacterized protein si:ch211-159e12.5 isoform X2</fullName>
    </submittedName>
</protein>
<feature type="region of interest" description="Disordered" evidence="1">
    <location>
        <begin position="542"/>
        <end position="578"/>
    </location>
</feature>
<feature type="compositionally biased region" description="Acidic residues" evidence="1">
    <location>
        <begin position="1015"/>
        <end position="1038"/>
    </location>
</feature>
<name>A0AAV1N8E1_SCOSC</name>
<feature type="compositionally biased region" description="Polar residues" evidence="1">
    <location>
        <begin position="796"/>
        <end position="814"/>
    </location>
</feature>
<feature type="compositionally biased region" description="Basic and acidic residues" evidence="1">
    <location>
        <begin position="282"/>
        <end position="294"/>
    </location>
</feature>
<dbReference type="PANTHER" id="PTHR16757:SF1">
    <property type="entry name" value="DENDRIN"/>
    <property type="match status" value="1"/>
</dbReference>
<comment type="caution">
    <text evidence="2">The sequence shown here is derived from an EMBL/GenBank/DDBJ whole genome shotgun (WGS) entry which is preliminary data.</text>
</comment>
<gene>
    <name evidence="2" type="ORF">FSCOSCO3_A033795</name>
</gene>
<feature type="region of interest" description="Disordered" evidence="1">
    <location>
        <begin position="1198"/>
        <end position="1238"/>
    </location>
</feature>
<feature type="compositionally biased region" description="Low complexity" evidence="1">
    <location>
        <begin position="1355"/>
        <end position="1371"/>
    </location>
</feature>
<feature type="region of interest" description="Disordered" evidence="1">
    <location>
        <begin position="1250"/>
        <end position="1270"/>
    </location>
</feature>
<sequence length="1464" mass="163265">MMEFWPENQGQLPPYAKFGTVPGRNCTHNYHDRHQAPHYPPVYYSEQQDQGRESGYWTMPGSRTGGALQEYTNWTEPELPAPTSSHFPFILDRHTQQHQDLGEYQAHEARDREWMAAQRVPREYDRGFLREGWQRRWEPCSPVRYNREVSKRTDSSYRELEAWAARYSHSLPRRRRIEAELRGASQGLLESSMDSRSGTDPRATTLQQVRQSANIRESGLWDRGVRQQAPTYYPPQVPATDTSHLLDIKEKTGYQRRMFSQPPGYIPPPPYNSPLKGSPVTHHCDTSWEQEGKRQTYWSQPSLRKQDMYDKKTKEKEDSQKLDGNQITFSELEGLKHQKQEAVAAQAGSPISIQNTEIQPECLLSLQQPQTIQAVQNTKINEETSSKVIEGRKFRLNKKTGGLTIFCLVSRIASTTETPSLPLCTSQTIIESTELGEVSKDLRDSRDNQFLADEVDFREQTLTEQSNTQPCGETHLEAKQTPTCVESEILVENLSNEDNTDVSPEKTDKIDAESIFAREVAQSVPPVPVKYPLWREPSSTSKVYSEEGASDGVQNPEDSAEDSSHPIDAEVKELDIKKDNESEDSKRLLVIDTTCVVVKMELIASPKKEHVHFLDSTDHSDLSPPDIQSTIPPECVQLTSQLNQDVATDQNAETKPLQTNESPETELDPDLVDKMALEVESEMPLPCLPSPPVPERETLEERAERILGIPLQDCVTQQQPEDATSLLEMHGDDQDEEIETSQVNNSDVNDEDDTKEEQQSKNLLEVEQTEYAVCLSENNDANDLVASEGGEDFTGPQEQASNVSKETNNDCQPETDNDVKEVEIIKDPLLESSRKEGASEQGLKENQPVENGSQDPSLCLPFPVPPGSTEPSPCSTPCTDHSPTPPPPLDLIVPNAEAMSTTNLCVKDQNEEGQTSQSRATEISNALEDLAKDMAEELVSQQQFEIGQSKEAACVKDSDVTGEELPKEFFEHPTDLLEQTPELSKEHPVEFSILQQQFECVQAKDYTCVKETEAELQDIQEDPTDLLEETPEICEESGTDSQTETELKILQQEFEYGQTDDAFCTKETEEQSQKEDDEDPAGLLEQTISKEDATDSQAQIEISQDIEPLNDLSNSSPPSPSGSNCEVSQMSLDVLLQSQFPSPQNASHKSNTEFVSLSENASVCPSTLNSDAIVAEFTETVPPLLLNSEESLQFVSSCPSESAPVLPPSSFTPPPPEEESGSNSYDLPHKQEPQYPKSLWDAVNRIRKHTAPDSENEEEEVSELWDPESVGEDLGCPDEVMNLNCKDILSHCSEAKQEATVSSPLDNTTGEKEVFKEAGQQKVLQEGSVEDVEVGQIEQEPCHVAPARHAEEDTLSCSSTSSHDSGDTVIIADEDEAEETTPDVIIESKTETDGMLHMAKGKQGCSDEAKDETVAEEEGNGYETESCQIEVKNITTEAKDIMEAGQKQNKEEVRTSTEINTVST</sequence>
<feature type="compositionally biased region" description="Basic and acidic residues" evidence="1">
    <location>
        <begin position="1063"/>
        <end position="1074"/>
    </location>
</feature>
<feature type="region of interest" description="Disordered" evidence="1">
    <location>
        <begin position="1444"/>
        <end position="1464"/>
    </location>
</feature>
<dbReference type="InterPro" id="IPR026500">
    <property type="entry name" value="Dendrin"/>
</dbReference>
<keyword evidence="3" id="KW-1185">Reference proteome</keyword>
<dbReference type="PANTHER" id="PTHR16757">
    <property type="entry name" value="DENDRIN"/>
    <property type="match status" value="1"/>
</dbReference>
<feature type="compositionally biased region" description="Basic and acidic residues" evidence="1">
    <location>
        <begin position="1444"/>
        <end position="1455"/>
    </location>
</feature>
<reference evidence="2 3" key="1">
    <citation type="submission" date="2024-01" db="EMBL/GenBank/DDBJ databases">
        <authorList>
            <person name="Alioto T."/>
            <person name="Alioto T."/>
            <person name="Gomez Garrido J."/>
        </authorList>
    </citation>
    <scope>NUCLEOTIDE SEQUENCE [LARGE SCALE GENOMIC DNA]</scope>
</reference>
<evidence type="ECO:0000313" key="3">
    <source>
        <dbReference type="Proteomes" id="UP001314229"/>
    </source>
</evidence>
<accession>A0AAV1N8E1</accession>
<feature type="compositionally biased region" description="Acidic residues" evidence="1">
    <location>
        <begin position="1372"/>
        <end position="1381"/>
    </location>
</feature>
<dbReference type="EMBL" id="CAWUFR010000022">
    <property type="protein sequence ID" value="CAK6955746.1"/>
    <property type="molecule type" value="Genomic_DNA"/>
</dbReference>
<feature type="compositionally biased region" description="Low complexity" evidence="1">
    <location>
        <begin position="1113"/>
        <end position="1124"/>
    </location>
</feature>
<feature type="compositionally biased region" description="Basic and acidic residues" evidence="1">
    <location>
        <begin position="562"/>
        <end position="578"/>
    </location>
</feature>
<feature type="compositionally biased region" description="Polar residues" evidence="1">
    <location>
        <begin position="188"/>
        <end position="206"/>
    </location>
</feature>
<feature type="region of interest" description="Disordered" evidence="1">
    <location>
        <begin position="261"/>
        <end position="295"/>
    </location>
</feature>
<feature type="region of interest" description="Disordered" evidence="1">
    <location>
        <begin position="736"/>
        <end position="893"/>
    </location>
</feature>
<organism evidence="2 3">
    <name type="scientific">Scomber scombrus</name>
    <name type="common">Atlantic mackerel</name>
    <name type="synonym">Scomber vernalis</name>
    <dbReference type="NCBI Taxonomy" id="13677"/>
    <lineage>
        <taxon>Eukaryota</taxon>
        <taxon>Metazoa</taxon>
        <taxon>Chordata</taxon>
        <taxon>Craniata</taxon>
        <taxon>Vertebrata</taxon>
        <taxon>Euteleostomi</taxon>
        <taxon>Actinopterygii</taxon>
        <taxon>Neopterygii</taxon>
        <taxon>Teleostei</taxon>
        <taxon>Neoteleostei</taxon>
        <taxon>Acanthomorphata</taxon>
        <taxon>Pelagiaria</taxon>
        <taxon>Scombriformes</taxon>
        <taxon>Scombridae</taxon>
        <taxon>Scomber</taxon>
    </lineage>
</organism>
<feature type="region of interest" description="Disordered" evidence="1">
    <location>
        <begin position="1347"/>
        <end position="1423"/>
    </location>
</feature>
<feature type="compositionally biased region" description="Low complexity" evidence="1">
    <location>
        <begin position="871"/>
        <end position="882"/>
    </location>
</feature>
<proteinExistence type="predicted"/>
<feature type="compositionally biased region" description="Acidic residues" evidence="1">
    <location>
        <begin position="1254"/>
        <end position="1270"/>
    </location>
</feature>
<feature type="region of interest" description="Disordered" evidence="1">
    <location>
        <begin position="1015"/>
        <end position="1130"/>
    </location>
</feature>
<evidence type="ECO:0000256" key="1">
    <source>
        <dbReference type="SAM" id="MobiDB-lite"/>
    </source>
</evidence>